<dbReference type="EMBL" id="WUUT01000004">
    <property type="protein sequence ID" value="MXR52048.1"/>
    <property type="molecule type" value="Genomic_DNA"/>
</dbReference>
<comment type="caution">
    <text evidence="2">The sequence shown here is derived from an EMBL/GenBank/DDBJ whole genome shotgun (WGS) entry which is preliminary data.</text>
</comment>
<feature type="region of interest" description="Disordered" evidence="1">
    <location>
        <begin position="1"/>
        <end position="21"/>
    </location>
</feature>
<sequence>MNSENYGQAESEASTAQQHFSSAASGFAQALDLAYEINNERVQQICSDAEEHASMMEQAMWQAEQAAKYSREGNIESANEAIDQSNSLESEANTINVRDARDVARILGVE</sequence>
<dbReference type="RefSeq" id="WP_159764193.1">
    <property type="nucleotide sequence ID" value="NZ_WUUT01000004.1"/>
</dbReference>
<evidence type="ECO:0000313" key="2">
    <source>
        <dbReference type="EMBL" id="MXR52048.1"/>
    </source>
</evidence>
<accession>A0A6B0T1G2</accession>
<gene>
    <name evidence="2" type="ORF">GRX03_10610</name>
</gene>
<evidence type="ECO:0000313" key="3">
    <source>
        <dbReference type="Proteomes" id="UP000466535"/>
    </source>
</evidence>
<protein>
    <submittedName>
        <fullName evidence="2">Uncharacterized protein</fullName>
    </submittedName>
</protein>
<keyword evidence="3" id="KW-1185">Reference proteome</keyword>
<dbReference type="Proteomes" id="UP000466535">
    <property type="component" value="Unassembled WGS sequence"/>
</dbReference>
<name>A0A6B0T1G2_9EURY</name>
<reference evidence="2 3" key="1">
    <citation type="submission" date="2019-12" db="EMBL/GenBank/DDBJ databases">
        <title>Isolation and characterization of three novel carbon monoxide-oxidizing members of Halobacteria from salione crusts and soils.</title>
        <authorList>
            <person name="Myers M.R."/>
            <person name="King G.M."/>
        </authorList>
    </citation>
    <scope>NUCLEOTIDE SEQUENCE [LARGE SCALE GENOMIC DNA]</scope>
    <source>
        <strain evidence="2 3">WSH3</strain>
    </source>
</reference>
<proteinExistence type="predicted"/>
<dbReference type="AlphaFoldDB" id="A0A6B0T1G2"/>
<evidence type="ECO:0000256" key="1">
    <source>
        <dbReference type="SAM" id="MobiDB-lite"/>
    </source>
</evidence>
<organism evidence="2 3">
    <name type="scientific">Halovenus carboxidivorans</name>
    <dbReference type="NCBI Taxonomy" id="2692199"/>
    <lineage>
        <taxon>Archaea</taxon>
        <taxon>Methanobacteriati</taxon>
        <taxon>Methanobacteriota</taxon>
        <taxon>Stenosarchaea group</taxon>
        <taxon>Halobacteria</taxon>
        <taxon>Halobacteriales</taxon>
        <taxon>Haloarculaceae</taxon>
        <taxon>Halovenus</taxon>
    </lineage>
</organism>